<sequence>MKLTLSSEKIILIIKIITMATMVLILLFLVIQKISFAHSLVYDLDFRAKNKFIQGPYPVGRVELRSESENIFVDLLHEPIYLEVYSPRKFDKVRVDIRFKQSNDLQAQIGLKLDYHDWAFFMEELKPIEDIEWQNQQIEFELKDAEYVNNKIKLIISAPGVGDDDKYLMIDKISFTLFDNERND</sequence>
<proteinExistence type="predicted"/>
<gene>
    <name evidence="2" type="ORF">A2478_03370</name>
</gene>
<dbReference type="AlphaFoldDB" id="A0A1F5T0S0"/>
<reference evidence="2 3" key="1">
    <citation type="journal article" date="2016" name="Nat. Commun.">
        <title>Thousands of microbial genomes shed light on interconnected biogeochemical processes in an aquifer system.</title>
        <authorList>
            <person name="Anantharaman K."/>
            <person name="Brown C.T."/>
            <person name="Hug L.A."/>
            <person name="Sharon I."/>
            <person name="Castelle C.J."/>
            <person name="Probst A.J."/>
            <person name="Thomas B.C."/>
            <person name="Singh A."/>
            <person name="Wilkins M.J."/>
            <person name="Karaoz U."/>
            <person name="Brodie E.L."/>
            <person name="Williams K.H."/>
            <person name="Hubbard S.S."/>
            <person name="Banfield J.F."/>
        </authorList>
    </citation>
    <scope>NUCLEOTIDE SEQUENCE [LARGE SCALE GENOMIC DNA]</scope>
</reference>
<keyword evidence="1" id="KW-0812">Transmembrane</keyword>
<protein>
    <submittedName>
        <fullName evidence="2">Uncharacterized protein</fullName>
    </submittedName>
</protein>
<dbReference type="STRING" id="1798002.A2478_03370"/>
<evidence type="ECO:0000313" key="2">
    <source>
        <dbReference type="EMBL" id="OGF32336.1"/>
    </source>
</evidence>
<dbReference type="Proteomes" id="UP000179001">
    <property type="component" value="Unassembled WGS sequence"/>
</dbReference>
<keyword evidence="1" id="KW-1133">Transmembrane helix</keyword>
<name>A0A1F5T0S0_9BACT</name>
<comment type="caution">
    <text evidence="2">The sequence shown here is derived from an EMBL/GenBank/DDBJ whole genome shotgun (WGS) entry which is preliminary data.</text>
</comment>
<keyword evidence="1" id="KW-0472">Membrane</keyword>
<accession>A0A1F5T0S0</accession>
<evidence type="ECO:0000256" key="1">
    <source>
        <dbReference type="SAM" id="Phobius"/>
    </source>
</evidence>
<dbReference type="EMBL" id="MFGJ01000006">
    <property type="protein sequence ID" value="OGF32336.1"/>
    <property type="molecule type" value="Genomic_DNA"/>
</dbReference>
<evidence type="ECO:0000313" key="3">
    <source>
        <dbReference type="Proteomes" id="UP000179001"/>
    </source>
</evidence>
<feature type="transmembrane region" description="Helical" evidence="1">
    <location>
        <begin position="12"/>
        <end position="31"/>
    </location>
</feature>
<organism evidence="2 3">
    <name type="scientific">Candidatus Falkowbacteria bacterium RIFOXYC2_FULL_36_12</name>
    <dbReference type="NCBI Taxonomy" id="1798002"/>
    <lineage>
        <taxon>Bacteria</taxon>
        <taxon>Candidatus Falkowiibacteriota</taxon>
    </lineage>
</organism>